<evidence type="ECO:0000313" key="2">
    <source>
        <dbReference type="Proteomes" id="UP000265955"/>
    </source>
</evidence>
<comment type="caution">
    <text evidence="1">The sequence shown here is derived from an EMBL/GenBank/DDBJ whole genome shotgun (WGS) entry which is preliminary data.</text>
</comment>
<dbReference type="AlphaFoldDB" id="A0A3A3FQJ3"/>
<proteinExistence type="predicted"/>
<keyword evidence="2" id="KW-1185">Reference proteome</keyword>
<reference evidence="2" key="1">
    <citation type="submission" date="2018-09" db="EMBL/GenBank/DDBJ databases">
        <authorList>
            <person name="Zhu H."/>
        </authorList>
    </citation>
    <scope>NUCLEOTIDE SEQUENCE [LARGE SCALE GENOMIC DNA]</scope>
    <source>
        <strain evidence="2">K1R23-30</strain>
    </source>
</reference>
<evidence type="ECO:0000313" key="1">
    <source>
        <dbReference type="EMBL" id="RJF98482.1"/>
    </source>
</evidence>
<accession>A0A3A3FQJ3</accession>
<organism evidence="1 2">
    <name type="scientific">Noviherbaspirillum saxi</name>
    <dbReference type="NCBI Taxonomy" id="2320863"/>
    <lineage>
        <taxon>Bacteria</taxon>
        <taxon>Pseudomonadati</taxon>
        <taxon>Pseudomonadota</taxon>
        <taxon>Betaproteobacteria</taxon>
        <taxon>Burkholderiales</taxon>
        <taxon>Oxalobacteraceae</taxon>
        <taxon>Noviherbaspirillum</taxon>
    </lineage>
</organism>
<dbReference type="EMBL" id="QYUO01000001">
    <property type="protein sequence ID" value="RJF98482.1"/>
    <property type="molecule type" value="Genomic_DNA"/>
</dbReference>
<gene>
    <name evidence="1" type="ORF">D3871_08170</name>
</gene>
<name>A0A3A3FQJ3_9BURK</name>
<sequence>MVAEGSDSMKVTYRLCHAVRSERALFDFASTFIPWVSVVHGGCVTGARNVLSCSAQFAGPVHERKEGWCAGSLYIIWL</sequence>
<dbReference type="Proteomes" id="UP000265955">
    <property type="component" value="Unassembled WGS sequence"/>
</dbReference>
<protein>
    <submittedName>
        <fullName evidence="1">Uncharacterized protein</fullName>
    </submittedName>
</protein>